<proteinExistence type="predicted"/>
<dbReference type="RefSeq" id="WP_015359429.1">
    <property type="nucleotide sequence ID" value="NZ_CP014673.1"/>
</dbReference>
<sequence>MKRISLNVIDYEINNINVNWWKQIMSVFLKPGHNFEIRCWKNEKEVIEKALKYGKLNEAEKSKNEISINGILSEKMIQDILAEPKPDNYDKWTDFFTINIKDNFCSAHYGAEIYIYDLTDHDVEIIKQIISPIQDFFSFGVFDMEKD</sequence>
<reference evidence="1 2" key="1">
    <citation type="submission" date="2016-02" db="EMBL/GenBank/DDBJ databases">
        <title>Comparison of Clostridium stercorarium subspecies using comparative genomics and transcriptomics.</title>
        <authorList>
            <person name="Schellenberg J."/>
            <person name="Thallinger G."/>
            <person name="Levin D.B."/>
            <person name="Zhang X."/>
            <person name="Alvare G."/>
            <person name="Fristensky B."/>
            <person name="Sparling R."/>
        </authorList>
    </citation>
    <scope>NUCLEOTIDE SEQUENCE [LARGE SCALE GENOMIC DNA]</scope>
    <source>
        <strain evidence="1 2">DSM 9219</strain>
    </source>
</reference>
<dbReference type="Proteomes" id="UP000092931">
    <property type="component" value="Chromosome"/>
</dbReference>
<organism evidence="1 2">
    <name type="scientific">Thermoclostridium stercorarium subsp. leptospartum DSM 9219</name>
    <dbReference type="NCBI Taxonomy" id="1346611"/>
    <lineage>
        <taxon>Bacteria</taxon>
        <taxon>Bacillati</taxon>
        <taxon>Bacillota</taxon>
        <taxon>Clostridia</taxon>
        <taxon>Eubacteriales</taxon>
        <taxon>Oscillospiraceae</taxon>
        <taxon>Thermoclostridium</taxon>
    </lineage>
</organism>
<accession>A0A1B1YLG8</accession>
<dbReference type="EMBL" id="CP014673">
    <property type="protein sequence ID" value="ANX01605.1"/>
    <property type="molecule type" value="Genomic_DNA"/>
</dbReference>
<dbReference type="AlphaFoldDB" id="A0A1B1YLG8"/>
<evidence type="ECO:0000313" key="1">
    <source>
        <dbReference type="EMBL" id="ANX01605.1"/>
    </source>
</evidence>
<evidence type="ECO:0000313" key="2">
    <source>
        <dbReference type="Proteomes" id="UP000092931"/>
    </source>
</evidence>
<gene>
    <name evidence="1" type="ORF">CSTERLE_08460</name>
</gene>
<protein>
    <submittedName>
        <fullName evidence="1">Uncharacterized protein</fullName>
    </submittedName>
</protein>
<name>A0A1B1YLG8_THEST</name>